<proteinExistence type="predicted"/>
<evidence type="ECO:0000256" key="1">
    <source>
        <dbReference type="PROSITE-ProRule" id="PRU00047"/>
    </source>
</evidence>
<dbReference type="SUPFAM" id="SSF57756">
    <property type="entry name" value="Retrovirus zinc finger-like domains"/>
    <property type="match status" value="1"/>
</dbReference>
<feature type="region of interest" description="Disordered" evidence="2">
    <location>
        <begin position="245"/>
        <end position="264"/>
    </location>
</feature>
<feature type="region of interest" description="Disordered" evidence="2">
    <location>
        <begin position="185"/>
        <end position="225"/>
    </location>
</feature>
<evidence type="ECO:0000313" key="5">
    <source>
        <dbReference type="Proteomes" id="UP000694523"/>
    </source>
</evidence>
<dbReference type="PANTHER" id="PTHR23095:SF53">
    <property type="entry name" value="ZINC FINGER CCHC DOMAIN-CONTAINING PROTEIN 12-LIKE"/>
    <property type="match status" value="1"/>
</dbReference>
<dbReference type="Ensembl" id="ENSNMLT00000025485.1">
    <property type="protein sequence ID" value="ENSNMLP00000022756.1"/>
    <property type="gene ID" value="ENSNMLG00000014681.1"/>
</dbReference>
<evidence type="ECO:0000259" key="3">
    <source>
        <dbReference type="PROSITE" id="PS50158"/>
    </source>
</evidence>
<evidence type="ECO:0000256" key="2">
    <source>
        <dbReference type="SAM" id="MobiDB-lite"/>
    </source>
</evidence>
<feature type="compositionally biased region" description="Basic residues" evidence="2">
    <location>
        <begin position="185"/>
        <end position="194"/>
    </location>
</feature>
<dbReference type="PANTHER" id="PTHR23095">
    <property type="entry name" value="PARANEOPLASTIC ANTIGEN"/>
    <property type="match status" value="1"/>
</dbReference>
<reference evidence="4" key="2">
    <citation type="submission" date="2025-09" db="UniProtKB">
        <authorList>
            <consortium name="Ensembl"/>
        </authorList>
    </citation>
    <scope>IDENTIFICATION</scope>
</reference>
<organism evidence="4 5">
    <name type="scientific">Neogobius melanostomus</name>
    <name type="common">round goby</name>
    <dbReference type="NCBI Taxonomy" id="47308"/>
    <lineage>
        <taxon>Eukaryota</taxon>
        <taxon>Metazoa</taxon>
        <taxon>Chordata</taxon>
        <taxon>Craniata</taxon>
        <taxon>Vertebrata</taxon>
        <taxon>Euteleostomi</taxon>
        <taxon>Actinopterygii</taxon>
        <taxon>Neopterygii</taxon>
        <taxon>Teleostei</taxon>
        <taxon>Neoteleostei</taxon>
        <taxon>Acanthomorphata</taxon>
        <taxon>Gobiaria</taxon>
        <taxon>Gobiiformes</taxon>
        <taxon>Gobioidei</taxon>
        <taxon>Gobiidae</taxon>
        <taxon>Benthophilinae</taxon>
        <taxon>Neogobiini</taxon>
        <taxon>Neogobius</taxon>
    </lineage>
</organism>
<keyword evidence="1" id="KW-0479">Metal-binding</keyword>
<name>A0A8C6WPV2_9GOBI</name>
<dbReference type="InterPro" id="IPR036875">
    <property type="entry name" value="Znf_CCHC_sf"/>
</dbReference>
<keyword evidence="1" id="KW-0863">Zinc-finger</keyword>
<dbReference type="InterPro" id="IPR048270">
    <property type="entry name" value="PNMA_C"/>
</dbReference>
<dbReference type="GO" id="GO:0008270">
    <property type="term" value="F:zinc ion binding"/>
    <property type="evidence" value="ECO:0007669"/>
    <property type="project" value="UniProtKB-KW"/>
</dbReference>
<accession>A0A8C6WPV2</accession>
<sequence length="310" mass="35472">PQFLELDRVLGPRIELRLFSGRCPRPNNEVDFESWRSSVELLLKDAKQPDSSKSRRLLESLSSPAVDLVKHLPADSPPVTYLQILDSAFGTVEDGDDLFAKYLNTMQNHGEEPSSYLQRLQVMLNTTFIRGGISAGELDKQLLKQFIRGCWDNDLIAELQLEQKKQTPPTFADLLLMLRTAEKRRTSKMSRMKQHLNTTKPKVYSHYQGAQSQSPERPRPKAVDSEIQNLKKQIADLQSHLASLKTKKDAETPNSSDQRPDIHSSNRPKPWYCFKCGEDGHIKPQCENEPNSHLVALKRSRRCKWPNVPY</sequence>
<dbReference type="PROSITE" id="PS50158">
    <property type="entry name" value="ZF_CCHC"/>
    <property type="match status" value="1"/>
</dbReference>
<dbReference type="InterPro" id="IPR026523">
    <property type="entry name" value="PNMA"/>
</dbReference>
<keyword evidence="5" id="KW-1185">Reference proteome</keyword>
<feature type="domain" description="CCHC-type" evidence="3">
    <location>
        <begin position="273"/>
        <end position="288"/>
    </location>
</feature>
<dbReference type="Pfam" id="PF14893">
    <property type="entry name" value="PNMA"/>
    <property type="match status" value="1"/>
</dbReference>
<dbReference type="GO" id="GO:0003676">
    <property type="term" value="F:nucleic acid binding"/>
    <property type="evidence" value="ECO:0007669"/>
    <property type="project" value="InterPro"/>
</dbReference>
<evidence type="ECO:0000313" key="4">
    <source>
        <dbReference type="Ensembl" id="ENSNMLP00000022756.1"/>
    </source>
</evidence>
<dbReference type="AlphaFoldDB" id="A0A8C6WPV2"/>
<dbReference type="InterPro" id="IPR001878">
    <property type="entry name" value="Znf_CCHC"/>
</dbReference>
<keyword evidence="1" id="KW-0862">Zinc</keyword>
<reference evidence="4" key="1">
    <citation type="submission" date="2025-08" db="UniProtKB">
        <authorList>
            <consortium name="Ensembl"/>
        </authorList>
    </citation>
    <scope>IDENTIFICATION</scope>
</reference>
<dbReference type="Proteomes" id="UP000694523">
    <property type="component" value="Unplaced"/>
</dbReference>
<protein>
    <recommendedName>
        <fullName evidence="3">CCHC-type domain-containing protein</fullName>
    </recommendedName>
</protein>